<keyword evidence="7" id="KW-1185">Reference proteome</keyword>
<evidence type="ECO:0000256" key="2">
    <source>
        <dbReference type="ARBA" id="ARBA00022723"/>
    </source>
</evidence>
<sequence length="1099" mass="123796">MVAVVLKGIKDQEPTNIFMKHSTVYLLINLALVFSGCGWSAPEEVELALAQTPDIIDFNYHVKPILSDKCFACHGPDTDNQKSDLRLDIAESALSAHGESNTVAIVPGRPASSDLIKRILSDNPSDQMPPPESNLSLTTKEIAILAKWIEQGAEYKPHWSFIKPYKPELPLIKDNNWANNELDYFILDRLKKEKLNPSERASKETLIRRLSFDLIGLPPSLEQIESFKKDTSEDAYEKLVDRLLQSPAYGERMAADWMDVARYAESDGYLDDKHRDFSAYRDWVIKAFNENMSYKEFSSLQLAGDLIPEPTKESILATAFNRLHKRNSEAGIIFEEYRVEYVADRVLSVGKAFMGLSMECARCHDHKYDPISQKNYYEMSAFFNSTNEFGSAVYGPGQVPGPSLLLTDSEADKVLAYIDSDINSAEKKLYSPKSSEPEGFKKWSANPSVIRSSIENNYSKSLTAYYPFDSFVEKGNKKYVSPNRVVGSGPAVINEPNIKKAAKNNGVFLNDFTSISLPEKVGWFDQTDPFSISLSVFPDTQYDDAALFYHCEDLRLGLKGYSMFLENNRPKFIMAFSWPTNAIQIKAKEEIPVKEWTNIAVTYDGLGKANGLHMYLNGKEIPVEVEIDHLYKSILFKPDLHTYGFNGFGMGIRNHMKTFINGGIDELKIHNAELSALEVSYGYDSNTLSEIINNSSSTKNWSLLKSHYSLRENSGLEKVKENIRELNRKKNKVIDTIPEVMVMGDLPEPRPTYVLDRGVYDSHGTEVYPDVPEVVLPFSDSLPKNRLGLVKWLFDENNPLTARVYVNRLWQMHFGTGLVSSSDDFGNQGNLPSHPKLLDWLAVKFIESGWDIKAMNKLIVMSATYQQSSVLTPELLERDKENALLARGPSFRMSAEMVRDNALAISGLLSPKIGGPSVYPYQPDGLWDEISNKPWRYKYLQQPGEGLYRRSLYTIWKRTSGPPSMLIFDVGERGVCTVKRRQTSTPLQALVLLNDPQYLEASRVVAENLIENYSGDVDAQLQKAFVMCTGRNPNDSELGVLSKFHKEELERFSKAKEDAIGYTNTGSSEVRAGIDPVKLAALATVVNGVMNTYEGYTIR</sequence>
<dbReference type="SUPFAM" id="SSF49899">
    <property type="entry name" value="Concanavalin A-like lectins/glucanases"/>
    <property type="match status" value="1"/>
</dbReference>
<evidence type="ECO:0000256" key="4">
    <source>
        <dbReference type="PROSITE-ProRule" id="PRU00433"/>
    </source>
</evidence>
<dbReference type="Pfam" id="PF13385">
    <property type="entry name" value="Laminin_G_3"/>
    <property type="match status" value="1"/>
</dbReference>
<organism evidence="6 7">
    <name type="scientific">Arenibacter algicola</name>
    <dbReference type="NCBI Taxonomy" id="616991"/>
    <lineage>
        <taxon>Bacteria</taxon>
        <taxon>Pseudomonadati</taxon>
        <taxon>Bacteroidota</taxon>
        <taxon>Flavobacteriia</taxon>
        <taxon>Flavobacteriales</taxon>
        <taxon>Flavobacteriaceae</taxon>
        <taxon>Arenibacter</taxon>
    </lineage>
</organism>
<dbReference type="InterPro" id="IPR036909">
    <property type="entry name" value="Cyt_c-like_dom_sf"/>
</dbReference>
<name>A0ABY3AGU0_9FLAO</name>
<dbReference type="Pfam" id="PF07583">
    <property type="entry name" value="PSCyt2"/>
    <property type="match status" value="1"/>
</dbReference>
<feature type="domain" description="Cytochrome c" evidence="5">
    <location>
        <begin position="345"/>
        <end position="422"/>
    </location>
</feature>
<accession>A0ABY3AGU0</accession>
<dbReference type="InterPro" id="IPR013320">
    <property type="entry name" value="ConA-like_dom_sf"/>
</dbReference>
<evidence type="ECO:0000313" key="6">
    <source>
        <dbReference type="EMBL" id="TQO39674.1"/>
    </source>
</evidence>
<keyword evidence="2 4" id="KW-0479">Metal-binding</keyword>
<dbReference type="SUPFAM" id="SSF46626">
    <property type="entry name" value="Cytochrome c"/>
    <property type="match status" value="1"/>
</dbReference>
<dbReference type="InterPro" id="IPR011444">
    <property type="entry name" value="DUF1549"/>
</dbReference>
<proteinExistence type="predicted"/>
<gene>
    <name evidence="6" type="ORF">GQ41_4361</name>
</gene>
<dbReference type="PANTHER" id="PTHR35889">
    <property type="entry name" value="CYCLOINULO-OLIGOSACCHARIDE FRUCTANOTRANSFERASE-RELATED"/>
    <property type="match status" value="1"/>
</dbReference>
<dbReference type="InterPro" id="IPR009056">
    <property type="entry name" value="Cyt_c-like_dom"/>
</dbReference>
<keyword evidence="1 4" id="KW-0349">Heme</keyword>
<dbReference type="Pfam" id="PF07635">
    <property type="entry name" value="PSCyt1"/>
    <property type="match status" value="1"/>
</dbReference>
<reference evidence="6 7" key="1">
    <citation type="submission" date="2019-06" db="EMBL/GenBank/DDBJ databases">
        <title>A large-scale integrated study on North Sea by COGITO (Coastal Microbe Genomic &amp; Taxonomic Observatory).</title>
        <authorList>
            <person name="Teeling H."/>
        </authorList>
    </citation>
    <scope>NUCLEOTIDE SEQUENCE [LARGE SCALE GENOMIC DNA]</scope>
    <source>
        <strain evidence="6 7">MAR_2009_79</strain>
    </source>
</reference>
<dbReference type="RefSeq" id="WP_227021051.1">
    <property type="nucleotide sequence ID" value="NZ_VHIF01000001.1"/>
</dbReference>
<evidence type="ECO:0000313" key="7">
    <source>
        <dbReference type="Proteomes" id="UP000315363"/>
    </source>
</evidence>
<protein>
    <submittedName>
        <fullName evidence="6">Concanavalin A-like lectin/glucanase superfamily protein</fullName>
    </submittedName>
</protein>
<dbReference type="PANTHER" id="PTHR35889:SF3">
    <property type="entry name" value="F-BOX DOMAIN-CONTAINING PROTEIN"/>
    <property type="match status" value="1"/>
</dbReference>
<evidence type="ECO:0000259" key="5">
    <source>
        <dbReference type="PROSITE" id="PS51007"/>
    </source>
</evidence>
<keyword evidence="3 4" id="KW-0408">Iron</keyword>
<dbReference type="PROSITE" id="PS51007">
    <property type="entry name" value="CYTC"/>
    <property type="match status" value="1"/>
</dbReference>
<dbReference type="InterPro" id="IPR011429">
    <property type="entry name" value="Cyt_c_Planctomycete-type"/>
</dbReference>
<dbReference type="Proteomes" id="UP000315363">
    <property type="component" value="Unassembled WGS sequence"/>
</dbReference>
<evidence type="ECO:0000256" key="3">
    <source>
        <dbReference type="ARBA" id="ARBA00023004"/>
    </source>
</evidence>
<dbReference type="InterPro" id="IPR022655">
    <property type="entry name" value="DUF1553"/>
</dbReference>
<comment type="caution">
    <text evidence="6">The sequence shown here is derived from an EMBL/GenBank/DDBJ whole genome shotgun (WGS) entry which is preliminary data.</text>
</comment>
<dbReference type="EMBL" id="VHIF01000001">
    <property type="protein sequence ID" value="TQO39674.1"/>
    <property type="molecule type" value="Genomic_DNA"/>
</dbReference>
<evidence type="ECO:0000256" key="1">
    <source>
        <dbReference type="ARBA" id="ARBA00022617"/>
    </source>
</evidence>
<dbReference type="Gene3D" id="2.60.120.200">
    <property type="match status" value="1"/>
</dbReference>
<dbReference type="Pfam" id="PF07587">
    <property type="entry name" value="PSD1"/>
    <property type="match status" value="1"/>
</dbReference>